<name>Q9QZ79_MOUSE</name>
<reference evidence="2" key="1">
    <citation type="journal article" date="2000" name="Cell Growth Differ.">
        <title>Molecular cloning of a novel retinoic acid-responsive gene, HA1R-62, which is also up-regulated in Hoxa-1-overexpressing cells.</title>
        <authorList>
            <person name="Shen J."/>
            <person name="Gudas L.J."/>
        </authorList>
    </citation>
    <scope>NUCLEOTIDE SEQUENCE</scope>
</reference>
<evidence type="ECO:0000256" key="1">
    <source>
        <dbReference type="SAM" id="Phobius"/>
    </source>
</evidence>
<evidence type="ECO:0000313" key="3">
    <source>
        <dbReference type="MGI" id="MGI:1342291"/>
    </source>
</evidence>
<dbReference type="MGI" id="MGI:1342291">
    <property type="gene designation" value="Rlim"/>
</dbReference>
<keyword evidence="1" id="KW-0472">Membrane</keyword>
<gene>
    <name evidence="3" type="primary">Rlim</name>
    <name evidence="3" type="synonym">AL022832</name>
    <name evidence="3" type="synonym">Rnf12</name>
</gene>
<evidence type="ECO:0000313" key="2">
    <source>
        <dbReference type="EMBL" id="AAF08933.1"/>
    </source>
</evidence>
<accession>Q9QZ79</accession>
<sequence length="251" mass="28943">MDSRHLLTSQCITHLSSIEVRGNSIRILVMNVDVEAIQNTGSQSLHFLPCLICMWTISRSTRRHWAVLMDTSIFSGSCFFYFGVHSYSILLVAAVKDEVVGVGVRCAMKNRNLGFLTSVQMPILEGTFSCERLYISFWIFALFLYYRKVLCLRPTLNFMQYCWGITLFKAYGKVLKPDFPKIFNCFNPLTSVKVCSVLFYSTQLTMLRFISAENKIKHVKNGRLFVVTMQNKLWWEFGTFSLKKNMLVALP</sequence>
<protein>
    <submittedName>
        <fullName evidence="2">Retinoic acid-responsive protein HA1R-62</fullName>
    </submittedName>
</protein>
<feature type="transmembrane region" description="Helical" evidence="1">
    <location>
        <begin position="65"/>
        <end position="84"/>
    </location>
</feature>
<feature type="transmembrane region" description="Helical" evidence="1">
    <location>
        <begin position="133"/>
        <end position="150"/>
    </location>
</feature>
<dbReference type="AGR" id="MGI:1342291"/>
<keyword evidence="1" id="KW-1133">Transmembrane helix</keyword>
<organism evidence="2">
    <name type="scientific">Mus musculus</name>
    <name type="common">Mouse</name>
    <dbReference type="NCBI Taxonomy" id="10090"/>
    <lineage>
        <taxon>Eukaryota</taxon>
        <taxon>Metazoa</taxon>
        <taxon>Chordata</taxon>
        <taxon>Craniata</taxon>
        <taxon>Vertebrata</taxon>
        <taxon>Euteleostomi</taxon>
        <taxon>Mammalia</taxon>
        <taxon>Eutheria</taxon>
        <taxon>Euarchontoglires</taxon>
        <taxon>Glires</taxon>
        <taxon>Rodentia</taxon>
        <taxon>Myomorpha</taxon>
        <taxon>Muroidea</taxon>
        <taxon>Muridae</taxon>
        <taxon>Murinae</taxon>
        <taxon>Mus</taxon>
        <taxon>Mus</taxon>
    </lineage>
</organism>
<dbReference type="EMBL" id="AF197105">
    <property type="protein sequence ID" value="AAF08933.1"/>
    <property type="molecule type" value="mRNA"/>
</dbReference>
<dbReference type="AlphaFoldDB" id="Q9QZ79"/>
<keyword evidence="1" id="KW-0812">Transmembrane</keyword>
<proteinExistence type="evidence at transcript level"/>